<accession>A0A7E4ZYR3</accession>
<sequence>MSRKEEVAPLLMPKPASSSLPAQNAAAKKQFTPSRPKLHNIQYPEVRLELILYGELAAAAALVVAVYLLALLPWVYVQRSQLIAARMKPAGISADDVHHFLKKCPKRLDIVEGKADPHINEFVNIHLTGRPCGLADWSNMLHHDRDCFDTPADSDCGCNPTQQHTKTNRILPRVLYISATQSSKLSYHDMMNYGFLTCCHPDPDQTPYCPCGFRYIDGFCFGFSDKDCASYKRVTSLDNFNITSPAGKKYLDINDIVYLCLNGKSQLNYRVCRPDQTDLIFINKDDDPLVLCQADLVNPYSWNWMNELRTPVGKDDEKKNDE</sequence>
<reference evidence="3" key="1">
    <citation type="journal article" date="2013" name="Genetics">
        <title>The draft genome and transcriptome of Panagrellus redivivus are shaped by the harsh demands of a free-living lifestyle.</title>
        <authorList>
            <person name="Srinivasan J."/>
            <person name="Dillman A.R."/>
            <person name="Macchietto M.G."/>
            <person name="Heikkinen L."/>
            <person name="Lakso M."/>
            <person name="Fracchia K.M."/>
            <person name="Antoshechkin I."/>
            <person name="Mortazavi A."/>
            <person name="Wong G."/>
            <person name="Sternberg P.W."/>
        </authorList>
    </citation>
    <scope>NUCLEOTIDE SEQUENCE [LARGE SCALE GENOMIC DNA]</scope>
    <source>
        <strain evidence="3">MT8872</strain>
    </source>
</reference>
<proteinExistence type="predicted"/>
<evidence type="ECO:0000313" key="4">
    <source>
        <dbReference type="WBParaSite" id="Pan_g406.t1"/>
    </source>
</evidence>
<reference evidence="4" key="2">
    <citation type="submission" date="2020-10" db="UniProtKB">
        <authorList>
            <consortium name="WormBaseParasite"/>
        </authorList>
    </citation>
    <scope>IDENTIFICATION</scope>
</reference>
<keyword evidence="2" id="KW-1133">Transmembrane helix</keyword>
<keyword evidence="3" id="KW-1185">Reference proteome</keyword>
<keyword evidence="2" id="KW-0472">Membrane</keyword>
<dbReference type="Proteomes" id="UP000492821">
    <property type="component" value="Unassembled WGS sequence"/>
</dbReference>
<dbReference type="WBParaSite" id="Pan_g406.t1">
    <property type="protein sequence ID" value="Pan_g406.t1"/>
    <property type="gene ID" value="Pan_g406"/>
</dbReference>
<organism evidence="3 4">
    <name type="scientific">Panagrellus redivivus</name>
    <name type="common">Microworm</name>
    <dbReference type="NCBI Taxonomy" id="6233"/>
    <lineage>
        <taxon>Eukaryota</taxon>
        <taxon>Metazoa</taxon>
        <taxon>Ecdysozoa</taxon>
        <taxon>Nematoda</taxon>
        <taxon>Chromadorea</taxon>
        <taxon>Rhabditida</taxon>
        <taxon>Tylenchina</taxon>
        <taxon>Panagrolaimomorpha</taxon>
        <taxon>Panagrolaimoidea</taxon>
        <taxon>Panagrolaimidae</taxon>
        <taxon>Panagrellus</taxon>
    </lineage>
</organism>
<dbReference type="AlphaFoldDB" id="A0A7E4ZYR3"/>
<evidence type="ECO:0000313" key="3">
    <source>
        <dbReference type="Proteomes" id="UP000492821"/>
    </source>
</evidence>
<protein>
    <submittedName>
        <fullName evidence="4">DUF1559 domain-containing protein</fullName>
    </submittedName>
</protein>
<feature type="transmembrane region" description="Helical" evidence="2">
    <location>
        <begin position="56"/>
        <end position="77"/>
    </location>
</feature>
<keyword evidence="2" id="KW-0812">Transmembrane</keyword>
<feature type="region of interest" description="Disordered" evidence="1">
    <location>
        <begin position="1"/>
        <end position="32"/>
    </location>
</feature>
<evidence type="ECO:0000256" key="2">
    <source>
        <dbReference type="SAM" id="Phobius"/>
    </source>
</evidence>
<evidence type="ECO:0000256" key="1">
    <source>
        <dbReference type="SAM" id="MobiDB-lite"/>
    </source>
</evidence>
<name>A0A7E4ZYR3_PANRE</name>